<dbReference type="RefSeq" id="WP_121923116.1">
    <property type="nucleotide sequence ID" value="NZ_REFO01000011.1"/>
</dbReference>
<dbReference type="InterPro" id="IPR044304">
    <property type="entry name" value="NUBPL-like"/>
</dbReference>
<evidence type="ECO:0000259" key="8">
    <source>
        <dbReference type="Pfam" id="PF01883"/>
    </source>
</evidence>
<keyword evidence="3 6" id="KW-0067">ATP-binding</keyword>
<dbReference type="AlphaFoldDB" id="A0A3M0BIS8"/>
<dbReference type="Pfam" id="PF10609">
    <property type="entry name" value="ParA"/>
    <property type="match status" value="1"/>
</dbReference>
<evidence type="ECO:0000313" key="10">
    <source>
        <dbReference type="Proteomes" id="UP000280842"/>
    </source>
</evidence>
<dbReference type="InterPro" id="IPR002744">
    <property type="entry name" value="MIP18-like"/>
</dbReference>
<feature type="compositionally biased region" description="Low complexity" evidence="7">
    <location>
        <begin position="76"/>
        <end position="85"/>
    </location>
</feature>
<keyword evidence="4 6" id="KW-0408">Iron</keyword>
<evidence type="ECO:0000313" key="9">
    <source>
        <dbReference type="EMBL" id="RMA97333.1"/>
    </source>
</evidence>
<evidence type="ECO:0000256" key="4">
    <source>
        <dbReference type="ARBA" id="ARBA00023004"/>
    </source>
</evidence>
<comment type="subunit">
    <text evidence="6">Homodimer.</text>
</comment>
<dbReference type="SUPFAM" id="SSF52540">
    <property type="entry name" value="P-loop containing nucleoside triphosphate hydrolases"/>
    <property type="match status" value="1"/>
</dbReference>
<sequence length="360" mass="39124">MALQGVIDALKKTTLEEIGISFSLADILRDIKIEGTDVSLVLFSPSEKYYDFLRKKAEEALKPLGATKIDVEFTDQPPAQRQQTQAPPPPPQENPFENRRRIPKVKKAIAVASGKGGVGKSTVAVNLAAALKSKGYNVGYLDADMYGPSGPTMLGAKDKQVIGKQTPTGDVLVAPESHGIKVMSIGFLLPSEDTPVIWRGPVLFKALNQFLFEIDWGDEELDFLIIDLPPGTGDVQITLGQTAELDGAVIVTTPQDVALIDVKKGIQMFKEVEIPVLGIVENMSYFVCPDNNKIYEIFGKSKTEEIAKQYGTKLLGKIPIEPKVAEFSDLGVPIVLAKPDSNSAKAFMQIADNLIKELSK</sequence>
<dbReference type="GO" id="GO:0051539">
    <property type="term" value="F:4 iron, 4 sulfur cluster binding"/>
    <property type="evidence" value="ECO:0007669"/>
    <property type="project" value="TreeGrafter"/>
</dbReference>
<organism evidence="9 10">
    <name type="scientific">Hydrogenothermus marinus</name>
    <dbReference type="NCBI Taxonomy" id="133270"/>
    <lineage>
        <taxon>Bacteria</taxon>
        <taxon>Pseudomonadati</taxon>
        <taxon>Aquificota</taxon>
        <taxon>Aquificia</taxon>
        <taxon>Aquificales</taxon>
        <taxon>Hydrogenothermaceae</taxon>
        <taxon>Hydrogenothermus</taxon>
    </lineage>
</organism>
<feature type="binding site" evidence="6">
    <location>
        <begin position="114"/>
        <end position="121"/>
    </location>
    <ligand>
        <name>ATP</name>
        <dbReference type="ChEBI" id="CHEBI:30616"/>
    </ligand>
</feature>
<keyword evidence="6" id="KW-0378">Hydrolase</keyword>
<reference evidence="9 10" key="1">
    <citation type="submission" date="2018-10" db="EMBL/GenBank/DDBJ databases">
        <title>Genomic Encyclopedia of Archaeal and Bacterial Type Strains, Phase II (KMG-II): from individual species to whole genera.</title>
        <authorList>
            <person name="Goeker M."/>
        </authorList>
    </citation>
    <scope>NUCLEOTIDE SEQUENCE [LARGE SCALE GENOMIC DNA]</scope>
    <source>
        <strain evidence="9 10">VM1</strain>
    </source>
</reference>
<dbReference type="PANTHER" id="PTHR42961">
    <property type="entry name" value="IRON-SULFUR PROTEIN NUBPL"/>
    <property type="match status" value="1"/>
</dbReference>
<gene>
    <name evidence="9" type="ORF">CLV39_0993</name>
</gene>
<dbReference type="CDD" id="cd02037">
    <property type="entry name" value="Mrp_NBP35"/>
    <property type="match status" value="1"/>
</dbReference>
<keyword evidence="2 6" id="KW-0547">Nucleotide-binding</keyword>
<protein>
    <recommendedName>
        <fullName evidence="6">Iron-sulfur cluster carrier protein</fullName>
    </recommendedName>
</protein>
<keyword evidence="5 6" id="KW-0411">Iron-sulfur</keyword>
<dbReference type="InterPro" id="IPR027417">
    <property type="entry name" value="P-loop_NTPase"/>
</dbReference>
<dbReference type="GO" id="GO:0016226">
    <property type="term" value="P:iron-sulfur cluster assembly"/>
    <property type="evidence" value="ECO:0007669"/>
    <property type="project" value="InterPro"/>
</dbReference>
<dbReference type="InterPro" id="IPR034904">
    <property type="entry name" value="FSCA_dom_sf"/>
</dbReference>
<dbReference type="OrthoDB" id="9809679at2"/>
<dbReference type="PANTHER" id="PTHR42961:SF2">
    <property type="entry name" value="IRON-SULFUR PROTEIN NUBPL"/>
    <property type="match status" value="1"/>
</dbReference>
<comment type="caution">
    <text evidence="9">The sequence shown here is derived from an EMBL/GenBank/DDBJ whole genome shotgun (WGS) entry which is preliminary data.</text>
</comment>
<dbReference type="Gene3D" id="3.40.50.300">
    <property type="entry name" value="P-loop containing nucleotide triphosphate hydrolases"/>
    <property type="match status" value="1"/>
</dbReference>
<comment type="similarity">
    <text evidence="6">Belongs to the Mrp/NBP35 ATP-binding proteins family.</text>
</comment>
<evidence type="ECO:0000256" key="7">
    <source>
        <dbReference type="SAM" id="MobiDB-lite"/>
    </source>
</evidence>
<evidence type="ECO:0000256" key="3">
    <source>
        <dbReference type="ARBA" id="ARBA00022840"/>
    </source>
</evidence>
<dbReference type="SUPFAM" id="SSF117916">
    <property type="entry name" value="Fe-S cluster assembly (FSCA) domain-like"/>
    <property type="match status" value="1"/>
</dbReference>
<feature type="region of interest" description="Disordered" evidence="7">
    <location>
        <begin position="76"/>
        <end position="100"/>
    </location>
</feature>
<dbReference type="GO" id="GO:0016887">
    <property type="term" value="F:ATP hydrolysis activity"/>
    <property type="evidence" value="ECO:0007669"/>
    <property type="project" value="UniProtKB-UniRule"/>
</dbReference>
<keyword evidence="1 6" id="KW-0479">Metal-binding</keyword>
<dbReference type="GO" id="GO:0005524">
    <property type="term" value="F:ATP binding"/>
    <property type="evidence" value="ECO:0007669"/>
    <property type="project" value="UniProtKB-UniRule"/>
</dbReference>
<evidence type="ECO:0000256" key="2">
    <source>
        <dbReference type="ARBA" id="ARBA00022741"/>
    </source>
</evidence>
<dbReference type="InterPro" id="IPR033756">
    <property type="entry name" value="YlxH/NBP35"/>
</dbReference>
<keyword evidence="10" id="KW-1185">Reference proteome</keyword>
<comment type="function">
    <text evidence="6">Binds and transfers iron-sulfur (Fe-S) clusters to target apoproteins. Can hydrolyze ATP.</text>
</comment>
<dbReference type="GO" id="GO:0140663">
    <property type="term" value="F:ATP-dependent FeS chaperone activity"/>
    <property type="evidence" value="ECO:0007669"/>
    <property type="project" value="InterPro"/>
</dbReference>
<dbReference type="GO" id="GO:0046872">
    <property type="term" value="F:metal ion binding"/>
    <property type="evidence" value="ECO:0007669"/>
    <property type="project" value="UniProtKB-KW"/>
</dbReference>
<proteinExistence type="inferred from homology"/>
<evidence type="ECO:0000256" key="5">
    <source>
        <dbReference type="ARBA" id="ARBA00023014"/>
    </source>
</evidence>
<dbReference type="HAMAP" id="MF_02040">
    <property type="entry name" value="Mrp_NBP35"/>
    <property type="match status" value="1"/>
</dbReference>
<accession>A0A3M0BIS8</accession>
<evidence type="ECO:0000256" key="1">
    <source>
        <dbReference type="ARBA" id="ARBA00022723"/>
    </source>
</evidence>
<dbReference type="InterPro" id="IPR019591">
    <property type="entry name" value="Mrp/NBP35_ATP-bd"/>
</dbReference>
<dbReference type="EMBL" id="REFO01000011">
    <property type="protein sequence ID" value="RMA97333.1"/>
    <property type="molecule type" value="Genomic_DNA"/>
</dbReference>
<dbReference type="FunFam" id="3.40.50.300:FF:001119">
    <property type="entry name" value="Iron-sulfur cluster carrier protein"/>
    <property type="match status" value="1"/>
</dbReference>
<dbReference type="Pfam" id="PF01883">
    <property type="entry name" value="FeS_assembly_P"/>
    <property type="match status" value="1"/>
</dbReference>
<name>A0A3M0BIS8_9AQUI</name>
<evidence type="ECO:0000256" key="6">
    <source>
        <dbReference type="HAMAP-Rule" id="MF_02040"/>
    </source>
</evidence>
<feature type="domain" description="MIP18 family-like" evidence="8">
    <location>
        <begin position="5"/>
        <end position="66"/>
    </location>
</feature>
<dbReference type="Proteomes" id="UP000280842">
    <property type="component" value="Unassembled WGS sequence"/>
</dbReference>